<proteinExistence type="predicted"/>
<organism evidence="1 2">
    <name type="scientific">Meloidogyne hapla</name>
    <name type="common">Root-knot nematode worm</name>
    <dbReference type="NCBI Taxonomy" id="6305"/>
    <lineage>
        <taxon>Eukaryota</taxon>
        <taxon>Metazoa</taxon>
        <taxon>Ecdysozoa</taxon>
        <taxon>Nematoda</taxon>
        <taxon>Chromadorea</taxon>
        <taxon>Rhabditida</taxon>
        <taxon>Tylenchina</taxon>
        <taxon>Tylenchomorpha</taxon>
        <taxon>Tylenchoidea</taxon>
        <taxon>Meloidogynidae</taxon>
        <taxon>Meloidogyninae</taxon>
        <taxon>Meloidogyne</taxon>
    </lineage>
</organism>
<dbReference type="Proteomes" id="UP000095281">
    <property type="component" value="Unplaced"/>
</dbReference>
<evidence type="ECO:0000313" key="1">
    <source>
        <dbReference type="Proteomes" id="UP000095281"/>
    </source>
</evidence>
<keyword evidence="1" id="KW-1185">Reference proteome</keyword>
<evidence type="ECO:0000313" key="2">
    <source>
        <dbReference type="WBParaSite" id="MhA1_Contig222.frz3.gene22"/>
    </source>
</evidence>
<reference evidence="2" key="1">
    <citation type="submission" date="2016-11" db="UniProtKB">
        <authorList>
            <consortium name="WormBaseParasite"/>
        </authorList>
    </citation>
    <scope>IDENTIFICATION</scope>
</reference>
<protein>
    <submittedName>
        <fullName evidence="2">Uncharacterized protein</fullName>
    </submittedName>
</protein>
<accession>A0A1I8BF46</accession>
<dbReference type="AlphaFoldDB" id="A0A1I8BF46"/>
<name>A0A1I8BF46_MELHA</name>
<dbReference type="WBParaSite" id="MhA1_Contig222.frz3.gene22">
    <property type="protein sequence ID" value="MhA1_Contig222.frz3.gene22"/>
    <property type="gene ID" value="MhA1_Contig222.frz3.gene22"/>
</dbReference>
<sequence>MSTNHHTIPYLNMDQCMPRPGQNKHGSFGLIFIRENELLCDNLLICYQSQLSGDNTLNGTITSIPYRIRNAKDNIVAKLCEEKRKKLCDQSKNKALCSIGQPGSTTWHGIMLTTEYKSDKFDTTISLSIINKTGAYLHKYVGLWALGLDLLPSSAQRNLHLFVYRGCGCAIDVWFKHPNTQDYFVPILNKNATSDVVESFNMHCSKIHTNENIYSLKNLNDQEKLVRFTLRTSTKGSYGVVQFLNEKNRVVIGIKFYQGDIVFELQTVEF</sequence>